<evidence type="ECO:0000259" key="9">
    <source>
        <dbReference type="PROSITE" id="PS51192"/>
    </source>
</evidence>
<name>A0A8I6SEX7_CIMLE</name>
<evidence type="ECO:0000256" key="5">
    <source>
        <dbReference type="ARBA" id="ARBA00022884"/>
    </source>
</evidence>
<dbReference type="SMART" id="SM00487">
    <property type="entry name" value="DEXDc"/>
    <property type="match status" value="1"/>
</dbReference>
<keyword evidence="1 7" id="KW-0547">Nucleotide-binding</keyword>
<dbReference type="OrthoDB" id="4310724at2759"/>
<keyword evidence="13" id="KW-1185">Reference proteome</keyword>
<feature type="short sequence motif" description="Q motif" evidence="6">
    <location>
        <begin position="78"/>
        <end position="106"/>
    </location>
</feature>
<comment type="catalytic activity">
    <reaction evidence="7">
        <text>ATP + H2O = ADP + phosphate + H(+)</text>
        <dbReference type="Rhea" id="RHEA:13065"/>
        <dbReference type="ChEBI" id="CHEBI:15377"/>
        <dbReference type="ChEBI" id="CHEBI:15378"/>
        <dbReference type="ChEBI" id="CHEBI:30616"/>
        <dbReference type="ChEBI" id="CHEBI:43474"/>
        <dbReference type="ChEBI" id="CHEBI:456216"/>
        <dbReference type="EC" id="3.6.4.13"/>
    </reaction>
</comment>
<dbReference type="EC" id="3.6.4.13" evidence="7"/>
<feature type="domain" description="Helicase ATP-binding" evidence="9">
    <location>
        <begin position="110"/>
        <end position="319"/>
    </location>
</feature>
<keyword evidence="4 7" id="KW-0067">ATP-binding</keyword>
<dbReference type="KEGG" id="clec:106667273"/>
<dbReference type="PROSITE" id="PS51192">
    <property type="entry name" value="HELICASE_ATP_BIND_1"/>
    <property type="match status" value="1"/>
</dbReference>
<evidence type="ECO:0000256" key="7">
    <source>
        <dbReference type="RuleBase" id="RU365068"/>
    </source>
</evidence>
<comment type="domain">
    <text evidence="7">The Q motif is unique to and characteristic of the DEAD box family of RNA helicases and controls ATP binding and hydrolysis.</text>
</comment>
<dbReference type="SMART" id="SM00490">
    <property type="entry name" value="HELICc"/>
    <property type="match status" value="1"/>
</dbReference>
<accession>A0A8I6SEX7</accession>
<keyword evidence="5 7" id="KW-0694">RNA-binding</keyword>
<protein>
    <recommendedName>
        <fullName evidence="7">ATP-dependent RNA helicase</fullName>
        <ecNumber evidence="7">3.6.4.13</ecNumber>
    </recommendedName>
</protein>
<dbReference type="GeneID" id="106667273"/>
<evidence type="ECO:0000259" key="11">
    <source>
        <dbReference type="PROSITE" id="PS51195"/>
    </source>
</evidence>
<comment type="function">
    <text evidence="7">RNA helicase.</text>
</comment>
<dbReference type="GO" id="GO:0003723">
    <property type="term" value="F:RNA binding"/>
    <property type="evidence" value="ECO:0007669"/>
    <property type="project" value="UniProtKB-UniRule"/>
</dbReference>
<dbReference type="CDD" id="cd18787">
    <property type="entry name" value="SF2_C_DEAD"/>
    <property type="match status" value="1"/>
</dbReference>
<evidence type="ECO:0000256" key="1">
    <source>
        <dbReference type="ARBA" id="ARBA00022741"/>
    </source>
</evidence>
<dbReference type="AlphaFoldDB" id="A0A8I6SEX7"/>
<evidence type="ECO:0000256" key="4">
    <source>
        <dbReference type="ARBA" id="ARBA00022840"/>
    </source>
</evidence>
<feature type="compositionally biased region" description="Basic and acidic residues" evidence="8">
    <location>
        <begin position="35"/>
        <end position="46"/>
    </location>
</feature>
<dbReference type="GO" id="GO:0005524">
    <property type="term" value="F:ATP binding"/>
    <property type="evidence" value="ECO:0007669"/>
    <property type="project" value="UniProtKB-UniRule"/>
</dbReference>
<keyword evidence="3 7" id="KW-0347">Helicase</keyword>
<dbReference type="Pfam" id="PF00271">
    <property type="entry name" value="Helicase_C"/>
    <property type="match status" value="1"/>
</dbReference>
<dbReference type="Proteomes" id="UP000494040">
    <property type="component" value="Unassembled WGS sequence"/>
</dbReference>
<sequence>MSKIVTAKSSWKPVELGVGDFEGLIGIEELVDYEESGKRKAKDDGAKKKKKRKKSTGKNVFKVEDVVEEVDVEQCDLLPWSAICVPEEISKSLVQKGFNEPTEIQRLCIPAAIKGRRDILGAAETGSGKTLAFGIPMIYGIMKQLEKNDESDNSESDDEQGDNCVKVKKLSTEKRKSRLMGLVITPTRELAIQVNDHIKVAAKYTPVQVAVIVGGMSIEKQTRILDKGPHIVVGTPGRLWELVGSHPHMASAKDIKFLAIDETDRMLERDHFPELRSLLESINSNPLTAKKRQNFVFSATLTLVHDVPSYIKQKKRNRAKGLTPEQKLKSLVESIGMENYKIVDITKAKGTADKLKETKISCTFDEKDYYLYYLLDKYRGRTLVFCNSISSVRRLASLLNILNRPPLPLHANMQQRQRLKNLDKFKAREDSILLATDVAARGLDIPGVQHVIHYQVPRTSEGYVHRSGRTARANREGLTILLVEAAEINHYTRLCLTLKREKDIEDFPVDIDGISRAKRIVRVARDIDAISLKLKKTKDQVSWYEKAAEEMDIVIDDDKTYVDNKETADAKRLLRQKKTELEELIKKPLKCKEEKKLFKKIKLYKKKK</sequence>
<dbReference type="PROSITE" id="PS51194">
    <property type="entry name" value="HELICASE_CTER"/>
    <property type="match status" value="1"/>
</dbReference>
<dbReference type="CDD" id="cd17946">
    <property type="entry name" value="DEADc_DDX24"/>
    <property type="match status" value="1"/>
</dbReference>
<evidence type="ECO:0000256" key="8">
    <source>
        <dbReference type="SAM" id="MobiDB-lite"/>
    </source>
</evidence>
<proteinExistence type="inferred from homology"/>
<dbReference type="InterPro" id="IPR014014">
    <property type="entry name" value="RNA_helicase_DEAD_Q_motif"/>
</dbReference>
<dbReference type="PROSITE" id="PS51195">
    <property type="entry name" value="Q_MOTIF"/>
    <property type="match status" value="1"/>
</dbReference>
<feature type="region of interest" description="Disordered" evidence="8">
    <location>
        <begin position="34"/>
        <end position="54"/>
    </location>
</feature>
<dbReference type="InterPro" id="IPR027417">
    <property type="entry name" value="P-loop_NTPase"/>
</dbReference>
<dbReference type="GO" id="GO:0016787">
    <property type="term" value="F:hydrolase activity"/>
    <property type="evidence" value="ECO:0007669"/>
    <property type="project" value="UniProtKB-KW"/>
</dbReference>
<organism evidence="12 13">
    <name type="scientific">Cimex lectularius</name>
    <name type="common">Bed bug</name>
    <name type="synonym">Acanthia lectularia</name>
    <dbReference type="NCBI Taxonomy" id="79782"/>
    <lineage>
        <taxon>Eukaryota</taxon>
        <taxon>Metazoa</taxon>
        <taxon>Ecdysozoa</taxon>
        <taxon>Arthropoda</taxon>
        <taxon>Hexapoda</taxon>
        <taxon>Insecta</taxon>
        <taxon>Pterygota</taxon>
        <taxon>Neoptera</taxon>
        <taxon>Paraneoptera</taxon>
        <taxon>Hemiptera</taxon>
        <taxon>Heteroptera</taxon>
        <taxon>Panheteroptera</taxon>
        <taxon>Cimicomorpha</taxon>
        <taxon>Cimicidae</taxon>
        <taxon>Cimex</taxon>
    </lineage>
</organism>
<feature type="domain" description="DEAD-box RNA helicase Q" evidence="11">
    <location>
        <begin position="78"/>
        <end position="106"/>
    </location>
</feature>
<dbReference type="SUPFAM" id="SSF52540">
    <property type="entry name" value="P-loop containing nucleoside triphosphate hydrolases"/>
    <property type="match status" value="1"/>
</dbReference>
<evidence type="ECO:0000259" key="10">
    <source>
        <dbReference type="PROSITE" id="PS51194"/>
    </source>
</evidence>
<dbReference type="RefSeq" id="XP_024080830.1">
    <property type="nucleotide sequence ID" value="XM_024225062.1"/>
</dbReference>
<dbReference type="InterPro" id="IPR014001">
    <property type="entry name" value="Helicase_ATP-bd"/>
</dbReference>
<dbReference type="OMA" id="QMIQKAR"/>
<evidence type="ECO:0000256" key="6">
    <source>
        <dbReference type="PROSITE-ProRule" id="PRU00552"/>
    </source>
</evidence>
<dbReference type="Pfam" id="PF00270">
    <property type="entry name" value="DEAD"/>
    <property type="match status" value="1"/>
</dbReference>
<evidence type="ECO:0000256" key="3">
    <source>
        <dbReference type="ARBA" id="ARBA00022806"/>
    </source>
</evidence>
<dbReference type="Gene3D" id="3.40.50.300">
    <property type="entry name" value="P-loop containing nucleotide triphosphate hydrolases"/>
    <property type="match status" value="2"/>
</dbReference>
<dbReference type="GO" id="GO:0003724">
    <property type="term" value="F:RNA helicase activity"/>
    <property type="evidence" value="ECO:0007669"/>
    <property type="project" value="UniProtKB-EC"/>
</dbReference>
<comment type="similarity">
    <text evidence="7">Belongs to the DEAD box helicase family.</text>
</comment>
<reference evidence="12" key="1">
    <citation type="submission" date="2022-01" db="UniProtKB">
        <authorList>
            <consortium name="EnsemblMetazoa"/>
        </authorList>
    </citation>
    <scope>IDENTIFICATION</scope>
</reference>
<evidence type="ECO:0000313" key="12">
    <source>
        <dbReference type="EnsemblMetazoa" id="XP_024080830.1"/>
    </source>
</evidence>
<dbReference type="InterPro" id="IPR011545">
    <property type="entry name" value="DEAD/DEAH_box_helicase_dom"/>
</dbReference>
<dbReference type="EnsemblMetazoa" id="XM_024225062.1">
    <property type="protein sequence ID" value="XP_024080830.1"/>
    <property type="gene ID" value="LOC106667273"/>
</dbReference>
<keyword evidence="2 7" id="KW-0378">Hydrolase</keyword>
<evidence type="ECO:0000313" key="13">
    <source>
        <dbReference type="Proteomes" id="UP000494040"/>
    </source>
</evidence>
<dbReference type="InterPro" id="IPR001650">
    <property type="entry name" value="Helicase_C-like"/>
</dbReference>
<feature type="domain" description="Helicase C-terminal" evidence="10">
    <location>
        <begin position="370"/>
        <end position="515"/>
    </location>
</feature>
<evidence type="ECO:0000256" key="2">
    <source>
        <dbReference type="ARBA" id="ARBA00022801"/>
    </source>
</evidence>
<dbReference type="PANTHER" id="PTHR24031">
    <property type="entry name" value="RNA HELICASE"/>
    <property type="match status" value="1"/>
</dbReference>